<comment type="cofactor">
    <cofactor evidence="1">
        <name>a divalent metal cation</name>
        <dbReference type="ChEBI" id="CHEBI:60240"/>
    </cofactor>
</comment>
<dbReference type="STRING" id="930990.A0A067MFL3"/>
<reference evidence="4" key="1">
    <citation type="journal article" date="2014" name="Proc. Natl. Acad. Sci. U.S.A.">
        <title>Extensive sampling of basidiomycete genomes demonstrates inadequacy of the white-rot/brown-rot paradigm for wood decay fungi.</title>
        <authorList>
            <person name="Riley R."/>
            <person name="Salamov A.A."/>
            <person name="Brown D.W."/>
            <person name="Nagy L.G."/>
            <person name="Floudas D."/>
            <person name="Held B.W."/>
            <person name="Levasseur A."/>
            <person name="Lombard V."/>
            <person name="Morin E."/>
            <person name="Otillar R."/>
            <person name="Lindquist E.A."/>
            <person name="Sun H."/>
            <person name="LaButti K.M."/>
            <person name="Schmutz J."/>
            <person name="Jabbour D."/>
            <person name="Luo H."/>
            <person name="Baker S.E."/>
            <person name="Pisabarro A.G."/>
            <person name="Walton J.D."/>
            <person name="Blanchette R.A."/>
            <person name="Henrissat B."/>
            <person name="Martin F."/>
            <person name="Cullen D."/>
            <person name="Hibbett D.S."/>
            <person name="Grigoriev I.V."/>
        </authorList>
    </citation>
    <scope>NUCLEOTIDE SEQUENCE [LARGE SCALE GENOMIC DNA]</scope>
    <source>
        <strain evidence="4">FD-172 SS1</strain>
    </source>
</reference>
<proteinExistence type="inferred from homology"/>
<dbReference type="InParanoid" id="A0A067MFL3"/>
<dbReference type="OrthoDB" id="10267058at2759"/>
<organism evidence="3 4">
    <name type="scientific">Botryobasidium botryosum (strain FD-172 SS1)</name>
    <dbReference type="NCBI Taxonomy" id="930990"/>
    <lineage>
        <taxon>Eukaryota</taxon>
        <taxon>Fungi</taxon>
        <taxon>Dikarya</taxon>
        <taxon>Basidiomycota</taxon>
        <taxon>Agaricomycotina</taxon>
        <taxon>Agaricomycetes</taxon>
        <taxon>Cantharellales</taxon>
        <taxon>Botryobasidiaceae</taxon>
        <taxon>Botryobasidium</taxon>
    </lineage>
</organism>
<dbReference type="HOGENOM" id="CLU_040416_0_2_1"/>
<accession>A0A067MFL3</accession>
<evidence type="ECO:0000256" key="2">
    <source>
        <dbReference type="ARBA" id="ARBA00022801"/>
    </source>
</evidence>
<dbReference type="PIRSF" id="PIRSF006305">
    <property type="entry name" value="Maf"/>
    <property type="match status" value="1"/>
</dbReference>
<dbReference type="FunCoup" id="A0A067MFL3">
    <property type="interactions" value="44"/>
</dbReference>
<dbReference type="Proteomes" id="UP000027195">
    <property type="component" value="Unassembled WGS sequence"/>
</dbReference>
<dbReference type="PANTHER" id="PTHR43213">
    <property type="entry name" value="BIFUNCTIONAL DTTP/UTP PYROPHOSPHATASE/METHYLTRANSFERASE PROTEIN-RELATED"/>
    <property type="match status" value="1"/>
</dbReference>
<gene>
    <name evidence="3" type="ORF">BOTBODRAFT_33509</name>
</gene>
<dbReference type="AlphaFoldDB" id="A0A067MFL3"/>
<evidence type="ECO:0000256" key="1">
    <source>
        <dbReference type="ARBA" id="ARBA00001968"/>
    </source>
</evidence>
<keyword evidence="4" id="KW-1185">Reference proteome</keyword>
<sequence length="248" mass="27484">MSKKHDSVLPHALPIPVFNKLFGKRVVLASASPRRKEILNTYGLNPEIVPSTFEENLSKDDFPNIYEYPVSTATEKAVEVYERLVQEQPDNAPDLVIAADTIVLTRPTPPTSDVAHSLLPHTYPEVLEKPGTKEDNYRMLLDLNGQQCEVVTGVSIVYPILTAPGFQIKSLDERSIVQFSDNPKHLLEAYVDSGEGIDRAGGFAVQGLGGLLIAKIDGDFWNVVGFPAASFFKFLDLLIEEEEEFLDI</sequence>
<name>A0A067MFL3_BOTB1</name>
<dbReference type="InterPro" id="IPR029001">
    <property type="entry name" value="ITPase-like_fam"/>
</dbReference>
<keyword evidence="2" id="KW-0378">Hydrolase</keyword>
<evidence type="ECO:0000313" key="4">
    <source>
        <dbReference type="Proteomes" id="UP000027195"/>
    </source>
</evidence>
<dbReference type="Pfam" id="PF02545">
    <property type="entry name" value="Maf"/>
    <property type="match status" value="1"/>
</dbReference>
<evidence type="ECO:0008006" key="5">
    <source>
        <dbReference type="Google" id="ProtNLM"/>
    </source>
</evidence>
<dbReference type="EMBL" id="KL198043">
    <property type="protein sequence ID" value="KDQ13495.1"/>
    <property type="molecule type" value="Genomic_DNA"/>
</dbReference>
<dbReference type="SUPFAM" id="SSF52972">
    <property type="entry name" value="ITPase-like"/>
    <property type="match status" value="1"/>
</dbReference>
<evidence type="ECO:0000313" key="3">
    <source>
        <dbReference type="EMBL" id="KDQ13495.1"/>
    </source>
</evidence>
<protein>
    <recommendedName>
        <fullName evidence="5">Maf-like protein</fullName>
    </recommendedName>
</protein>
<dbReference type="PANTHER" id="PTHR43213:SF5">
    <property type="entry name" value="BIFUNCTIONAL DTTP_UTP PYROPHOSPHATASE_METHYLTRANSFERASE PROTEIN-RELATED"/>
    <property type="match status" value="1"/>
</dbReference>
<dbReference type="InterPro" id="IPR003697">
    <property type="entry name" value="Maf-like"/>
</dbReference>
<dbReference type="Gene3D" id="3.90.950.10">
    <property type="match status" value="1"/>
</dbReference>
<dbReference type="CDD" id="cd00555">
    <property type="entry name" value="Maf"/>
    <property type="match status" value="1"/>
</dbReference>
<dbReference type="HAMAP" id="MF_00528">
    <property type="entry name" value="Maf"/>
    <property type="match status" value="1"/>
</dbReference>
<dbReference type="GO" id="GO:0047429">
    <property type="term" value="F:nucleoside triphosphate diphosphatase activity"/>
    <property type="evidence" value="ECO:0007669"/>
    <property type="project" value="InterPro"/>
</dbReference>